<evidence type="ECO:0000313" key="1">
    <source>
        <dbReference type="EMBL" id="MDQ8206613.1"/>
    </source>
</evidence>
<organism evidence="1 2">
    <name type="scientific">Thalassobacterium maritimum</name>
    <dbReference type="NCBI Taxonomy" id="3041265"/>
    <lineage>
        <taxon>Bacteria</taxon>
        <taxon>Pseudomonadati</taxon>
        <taxon>Verrucomicrobiota</taxon>
        <taxon>Opitutia</taxon>
        <taxon>Puniceicoccales</taxon>
        <taxon>Coraliomargaritaceae</taxon>
        <taxon>Thalassobacterium</taxon>
    </lineage>
</organism>
<protein>
    <recommendedName>
        <fullName evidence="3">DNA repair protein RecO</fullName>
    </recommendedName>
</protein>
<proteinExistence type="predicted"/>
<evidence type="ECO:0000313" key="2">
    <source>
        <dbReference type="Proteomes" id="UP001225316"/>
    </source>
</evidence>
<dbReference type="EMBL" id="JARXHW010000005">
    <property type="protein sequence ID" value="MDQ8206613.1"/>
    <property type="molecule type" value="Genomic_DNA"/>
</dbReference>
<sequence length="204" mass="23775">MLEQEDVLVLKTEPSGESFLKLHLLSIESGIFLCLKRRPKQAHTSTTPDLFDRAALILERSQQGTMRFVKEYQLTQRREQIGQNYHSLRHACRLSALLVANATHMPESERLFSLTERALNAFAAGKAPEVVLFKSLYLLLKDEGYPVRESWWPTLHDEWRKHARQLLREPAPARQEQAAQKSCERIEQHLSQWMRYNTDLILPD</sequence>
<evidence type="ECO:0008006" key="3">
    <source>
        <dbReference type="Google" id="ProtNLM"/>
    </source>
</evidence>
<dbReference type="Proteomes" id="UP001225316">
    <property type="component" value="Unassembled WGS sequence"/>
</dbReference>
<gene>
    <name evidence="1" type="ORF">QEH52_03775</name>
</gene>
<keyword evidence="2" id="KW-1185">Reference proteome</keyword>
<dbReference type="RefSeq" id="WP_308948716.1">
    <property type="nucleotide sequence ID" value="NZ_JARXHW010000005.1"/>
</dbReference>
<reference evidence="1 2" key="1">
    <citation type="submission" date="2023-04" db="EMBL/GenBank/DDBJ databases">
        <title>A novel bacteria isolated from coastal sediment.</title>
        <authorList>
            <person name="Liu X.-J."/>
            <person name="Du Z.-J."/>
        </authorList>
    </citation>
    <scope>NUCLEOTIDE SEQUENCE [LARGE SCALE GENOMIC DNA]</scope>
    <source>
        <strain evidence="1 2">SDUM461003</strain>
    </source>
</reference>
<accession>A0ABU1ARE7</accession>
<name>A0ABU1ARE7_9BACT</name>
<comment type="caution">
    <text evidence="1">The sequence shown here is derived from an EMBL/GenBank/DDBJ whole genome shotgun (WGS) entry which is preliminary data.</text>
</comment>